<evidence type="ECO:0000313" key="2">
    <source>
        <dbReference type="Proteomes" id="UP000245207"/>
    </source>
</evidence>
<protein>
    <submittedName>
        <fullName evidence="1">Uncharacterized protein</fullName>
    </submittedName>
</protein>
<sequence>MDQSVHGCGGLSRMSVEWYWREGGDGFDYLTEGEWYIRGVGFGPGKGLRLSDDEKQNVALFWIEQLMLSRGTTLRRFPEMPYPDSRYINQFGNRLIYDETHYNPDELQSEYERLERGKGKNVIKEKKKNTNKSSCISQEDEDAFHVNFFSLEDWSDDEDSDKQYQNLKLLGASLGITLDRKQHRSGKHFLATFYWKEMEIISSPKS</sequence>
<reference evidence="1 2" key="1">
    <citation type="journal article" date="2018" name="Mol. Plant">
        <title>The genome of Artemisia annua provides insight into the evolution of Asteraceae family and artemisinin biosynthesis.</title>
        <authorList>
            <person name="Shen Q."/>
            <person name="Zhang L."/>
            <person name="Liao Z."/>
            <person name="Wang S."/>
            <person name="Yan T."/>
            <person name="Shi P."/>
            <person name="Liu M."/>
            <person name="Fu X."/>
            <person name="Pan Q."/>
            <person name="Wang Y."/>
            <person name="Lv Z."/>
            <person name="Lu X."/>
            <person name="Zhang F."/>
            <person name="Jiang W."/>
            <person name="Ma Y."/>
            <person name="Chen M."/>
            <person name="Hao X."/>
            <person name="Li L."/>
            <person name="Tang Y."/>
            <person name="Lv G."/>
            <person name="Zhou Y."/>
            <person name="Sun X."/>
            <person name="Brodelius P.E."/>
            <person name="Rose J.K.C."/>
            <person name="Tang K."/>
        </authorList>
    </citation>
    <scope>NUCLEOTIDE SEQUENCE [LARGE SCALE GENOMIC DNA]</scope>
    <source>
        <strain evidence="2">cv. Huhao1</strain>
        <tissue evidence="1">Leaf</tissue>
    </source>
</reference>
<evidence type="ECO:0000313" key="1">
    <source>
        <dbReference type="EMBL" id="PWA43374.1"/>
    </source>
</evidence>
<comment type="caution">
    <text evidence="1">The sequence shown here is derived from an EMBL/GenBank/DDBJ whole genome shotgun (WGS) entry which is preliminary data.</text>
</comment>
<dbReference type="AlphaFoldDB" id="A0A2U1L322"/>
<gene>
    <name evidence="1" type="ORF">CTI12_AA534910</name>
</gene>
<dbReference type="Proteomes" id="UP000245207">
    <property type="component" value="Unassembled WGS sequence"/>
</dbReference>
<dbReference type="EMBL" id="PKPP01011853">
    <property type="protein sequence ID" value="PWA43374.1"/>
    <property type="molecule type" value="Genomic_DNA"/>
</dbReference>
<proteinExistence type="predicted"/>
<organism evidence="1 2">
    <name type="scientific">Artemisia annua</name>
    <name type="common">Sweet wormwood</name>
    <dbReference type="NCBI Taxonomy" id="35608"/>
    <lineage>
        <taxon>Eukaryota</taxon>
        <taxon>Viridiplantae</taxon>
        <taxon>Streptophyta</taxon>
        <taxon>Embryophyta</taxon>
        <taxon>Tracheophyta</taxon>
        <taxon>Spermatophyta</taxon>
        <taxon>Magnoliopsida</taxon>
        <taxon>eudicotyledons</taxon>
        <taxon>Gunneridae</taxon>
        <taxon>Pentapetalae</taxon>
        <taxon>asterids</taxon>
        <taxon>campanulids</taxon>
        <taxon>Asterales</taxon>
        <taxon>Asteraceae</taxon>
        <taxon>Asteroideae</taxon>
        <taxon>Anthemideae</taxon>
        <taxon>Artemisiinae</taxon>
        <taxon>Artemisia</taxon>
    </lineage>
</organism>
<keyword evidence="2" id="KW-1185">Reference proteome</keyword>
<accession>A0A2U1L322</accession>
<dbReference type="OrthoDB" id="1918649at2759"/>
<name>A0A2U1L322_ARTAN</name>